<dbReference type="InterPro" id="IPR013974">
    <property type="entry name" value="SAF"/>
</dbReference>
<dbReference type="Pfam" id="PF08666">
    <property type="entry name" value="SAF"/>
    <property type="match status" value="1"/>
</dbReference>
<evidence type="ECO:0000259" key="2">
    <source>
        <dbReference type="SMART" id="SM00858"/>
    </source>
</evidence>
<keyword evidence="3" id="KW-0378">Hydrolase</keyword>
<proteinExistence type="predicted"/>
<keyword evidence="1" id="KW-0456">Lyase</keyword>
<reference evidence="3" key="2">
    <citation type="submission" date="2021-09" db="EMBL/GenBank/DDBJ databases">
        <authorList>
            <person name="Gilroy R."/>
        </authorList>
    </citation>
    <scope>NUCLEOTIDE SEQUENCE</scope>
    <source>
        <strain evidence="3">ChiGjej2B2-7701</strain>
    </source>
</reference>
<comment type="caution">
    <text evidence="3">The sequence shown here is derived from an EMBL/GenBank/DDBJ whole genome shotgun (WGS) entry which is preliminary data.</text>
</comment>
<dbReference type="InterPro" id="IPR044144">
    <property type="entry name" value="SAF_UxaA/GarD"/>
</dbReference>
<dbReference type="EMBL" id="DYVF01000039">
    <property type="protein sequence ID" value="HJG30839.1"/>
    <property type="molecule type" value="Genomic_DNA"/>
</dbReference>
<evidence type="ECO:0000313" key="4">
    <source>
        <dbReference type="Proteomes" id="UP000746751"/>
    </source>
</evidence>
<dbReference type="SMART" id="SM00858">
    <property type="entry name" value="SAF"/>
    <property type="match status" value="1"/>
</dbReference>
<dbReference type="Gene3D" id="2.30.130.110">
    <property type="match status" value="1"/>
</dbReference>
<dbReference type="GO" id="GO:0016829">
    <property type="term" value="F:lyase activity"/>
    <property type="evidence" value="ECO:0007669"/>
    <property type="project" value="UniProtKB-KW"/>
</dbReference>
<evidence type="ECO:0000313" key="3">
    <source>
        <dbReference type="EMBL" id="HJG30839.1"/>
    </source>
</evidence>
<sequence length="97" mass="10487">MDKRALRMAASDDVATVIDAVSAGEKVCVRTKSGEVACMLTAREDIPRFHKICLIERDAGDTVTKYGQIIGRVTSPIGRGSYVHIHNIESIKTGVDA</sequence>
<dbReference type="GO" id="GO:0016787">
    <property type="term" value="F:hydrolase activity"/>
    <property type="evidence" value="ECO:0007669"/>
    <property type="project" value="UniProtKB-KW"/>
</dbReference>
<protein>
    <submittedName>
        <fullName evidence="3">UxaA family hydrolase</fullName>
    </submittedName>
</protein>
<dbReference type="CDD" id="cd11613">
    <property type="entry name" value="SAF_AH_GD"/>
    <property type="match status" value="1"/>
</dbReference>
<dbReference type="AlphaFoldDB" id="A0A921IP47"/>
<evidence type="ECO:0000256" key="1">
    <source>
        <dbReference type="ARBA" id="ARBA00023239"/>
    </source>
</evidence>
<feature type="domain" description="SAF" evidence="2">
    <location>
        <begin position="12"/>
        <end position="89"/>
    </location>
</feature>
<gene>
    <name evidence="3" type="ORF">K8U80_05530</name>
</gene>
<name>A0A921IP47_9ACTN</name>
<organism evidence="3 4">
    <name type="scientific">Collinsella ihumii</name>
    <dbReference type="NCBI Taxonomy" id="1720204"/>
    <lineage>
        <taxon>Bacteria</taxon>
        <taxon>Bacillati</taxon>
        <taxon>Actinomycetota</taxon>
        <taxon>Coriobacteriia</taxon>
        <taxon>Coriobacteriales</taxon>
        <taxon>Coriobacteriaceae</taxon>
        <taxon>Collinsella</taxon>
    </lineage>
</organism>
<accession>A0A921IP47</accession>
<dbReference type="Proteomes" id="UP000746751">
    <property type="component" value="Unassembled WGS sequence"/>
</dbReference>
<reference evidence="3" key="1">
    <citation type="journal article" date="2021" name="PeerJ">
        <title>Extensive microbial diversity within the chicken gut microbiome revealed by metagenomics and culture.</title>
        <authorList>
            <person name="Gilroy R."/>
            <person name="Ravi A."/>
            <person name="Getino M."/>
            <person name="Pursley I."/>
            <person name="Horton D.L."/>
            <person name="Alikhan N.F."/>
            <person name="Baker D."/>
            <person name="Gharbi K."/>
            <person name="Hall N."/>
            <person name="Watson M."/>
            <person name="Adriaenssens E.M."/>
            <person name="Foster-Nyarko E."/>
            <person name="Jarju S."/>
            <person name="Secka A."/>
            <person name="Antonio M."/>
            <person name="Oren A."/>
            <person name="Chaudhuri R.R."/>
            <person name="La Ragione R."/>
            <person name="Hildebrand F."/>
            <person name="Pallen M.J."/>
        </authorList>
    </citation>
    <scope>NUCLEOTIDE SEQUENCE</scope>
    <source>
        <strain evidence="3">ChiGjej2B2-7701</strain>
    </source>
</reference>